<keyword evidence="6" id="KW-0808">Transferase</keyword>
<evidence type="ECO:0000256" key="1">
    <source>
        <dbReference type="ARBA" id="ARBA00004141"/>
    </source>
</evidence>
<dbReference type="Gene3D" id="1.20.120.1630">
    <property type="match status" value="1"/>
</dbReference>
<dbReference type="InterPro" id="IPR007269">
    <property type="entry name" value="ICMT_MeTrfase"/>
</dbReference>
<keyword evidence="4 5" id="KW-0472">Membrane</keyword>
<comment type="subcellular location">
    <subcellularLocation>
        <location evidence="1">Membrane</location>
        <topology evidence="1">Multi-pass membrane protein</topology>
    </subcellularLocation>
</comment>
<name>A0A0G0P6E3_9BACT</name>
<dbReference type="EMBL" id="LBXD01000014">
    <property type="protein sequence ID" value="KKR23538.1"/>
    <property type="molecule type" value="Genomic_DNA"/>
</dbReference>
<feature type="transmembrane region" description="Helical" evidence="5">
    <location>
        <begin position="6"/>
        <end position="24"/>
    </location>
</feature>
<dbReference type="AlphaFoldDB" id="A0A0G0P6E3"/>
<proteinExistence type="predicted"/>
<organism evidence="6 7">
    <name type="scientific">Candidatus Yanofskybacteria bacterium GW2011_GWD2_39_48</name>
    <dbReference type="NCBI Taxonomy" id="1619031"/>
    <lineage>
        <taxon>Bacteria</taxon>
        <taxon>Candidatus Yanofskyibacteriota</taxon>
    </lineage>
</organism>
<evidence type="ECO:0000256" key="2">
    <source>
        <dbReference type="ARBA" id="ARBA00022692"/>
    </source>
</evidence>
<keyword evidence="2 5" id="KW-0812">Transmembrane</keyword>
<protein>
    <submittedName>
        <fullName evidence="6">Isoprenylcysteine carboxyl methyltransferase protein</fullName>
    </submittedName>
</protein>
<dbReference type="InterPro" id="IPR052527">
    <property type="entry name" value="Metal_cation-efflux_comp"/>
</dbReference>
<dbReference type="GO" id="GO:0004671">
    <property type="term" value="F:protein C-terminal S-isoprenylcysteine carboxyl O-methyltransferase activity"/>
    <property type="evidence" value="ECO:0007669"/>
    <property type="project" value="InterPro"/>
</dbReference>
<dbReference type="Pfam" id="PF04140">
    <property type="entry name" value="ICMT"/>
    <property type="match status" value="1"/>
</dbReference>
<reference evidence="6 7" key="1">
    <citation type="journal article" date="2015" name="Nature">
        <title>rRNA introns, odd ribosomes, and small enigmatic genomes across a large radiation of phyla.</title>
        <authorList>
            <person name="Brown C.T."/>
            <person name="Hug L.A."/>
            <person name="Thomas B.C."/>
            <person name="Sharon I."/>
            <person name="Castelle C.J."/>
            <person name="Singh A."/>
            <person name="Wilkins M.J."/>
            <person name="Williams K.H."/>
            <person name="Banfield J.F."/>
        </authorList>
    </citation>
    <scope>NUCLEOTIDE SEQUENCE [LARGE SCALE GENOMIC DNA]</scope>
</reference>
<dbReference type="GO" id="GO:0032259">
    <property type="term" value="P:methylation"/>
    <property type="evidence" value="ECO:0007669"/>
    <property type="project" value="UniProtKB-KW"/>
</dbReference>
<evidence type="ECO:0000313" key="7">
    <source>
        <dbReference type="Proteomes" id="UP000034764"/>
    </source>
</evidence>
<evidence type="ECO:0000256" key="5">
    <source>
        <dbReference type="SAM" id="Phobius"/>
    </source>
</evidence>
<accession>A0A0G0P6E3</accession>
<dbReference type="Proteomes" id="UP000034764">
    <property type="component" value="Unassembled WGS sequence"/>
</dbReference>
<feature type="transmembrane region" description="Helical" evidence="5">
    <location>
        <begin position="36"/>
        <end position="54"/>
    </location>
</feature>
<evidence type="ECO:0000256" key="3">
    <source>
        <dbReference type="ARBA" id="ARBA00022989"/>
    </source>
</evidence>
<evidence type="ECO:0000256" key="4">
    <source>
        <dbReference type="ARBA" id="ARBA00023136"/>
    </source>
</evidence>
<keyword evidence="6" id="KW-0489">Methyltransferase</keyword>
<evidence type="ECO:0000313" key="6">
    <source>
        <dbReference type="EMBL" id="KKR23538.1"/>
    </source>
</evidence>
<dbReference type="PANTHER" id="PTHR43847">
    <property type="entry name" value="BLL3993 PROTEIN"/>
    <property type="match status" value="1"/>
</dbReference>
<keyword evidence="3 5" id="KW-1133">Transmembrane helix</keyword>
<sequence>MLFSIYTLIAYVIWITMFVVWMLGRISNKKTLRRPLWSKYVFTTLLLYLGYFFLFSPYFSRIWPYHITPQNKFLGIIGILLCLLGASFAIWAGFTLGKNWSGIVATQKEGHKLIKSGPYNIVRHPIYLGFFISMLGFALAVGTIVAYMAVLLGLTALLLRIWIEEKLMNESFFDYREYSCKIKRLIPFVW</sequence>
<comment type="caution">
    <text evidence="6">The sequence shown here is derived from an EMBL/GenBank/DDBJ whole genome shotgun (WGS) entry which is preliminary data.</text>
</comment>
<dbReference type="GO" id="GO:0016020">
    <property type="term" value="C:membrane"/>
    <property type="evidence" value="ECO:0007669"/>
    <property type="project" value="UniProtKB-SubCell"/>
</dbReference>
<gene>
    <name evidence="6" type="ORF">UT53_C0014G0011</name>
</gene>
<feature type="transmembrane region" description="Helical" evidence="5">
    <location>
        <begin position="74"/>
        <end position="96"/>
    </location>
</feature>
<dbReference type="PANTHER" id="PTHR43847:SF1">
    <property type="entry name" value="BLL3993 PROTEIN"/>
    <property type="match status" value="1"/>
</dbReference>